<dbReference type="PROSITE" id="PS00463">
    <property type="entry name" value="ZN2_CY6_FUNGAL_1"/>
    <property type="match status" value="1"/>
</dbReference>
<keyword evidence="1" id="KW-0479">Metal-binding</keyword>
<evidence type="ECO:0000256" key="1">
    <source>
        <dbReference type="ARBA" id="ARBA00022723"/>
    </source>
</evidence>
<dbReference type="SUPFAM" id="SSF57701">
    <property type="entry name" value="Zn2/Cys6 DNA-binding domain"/>
    <property type="match status" value="1"/>
</dbReference>
<protein>
    <submittedName>
        <fullName evidence="5">Transcription factor</fullName>
    </submittedName>
</protein>
<feature type="compositionally biased region" description="Basic and acidic residues" evidence="3">
    <location>
        <begin position="810"/>
        <end position="820"/>
    </location>
</feature>
<dbReference type="InterPro" id="IPR001138">
    <property type="entry name" value="Zn2Cys6_DnaBD"/>
</dbReference>
<keyword evidence="2" id="KW-0539">Nucleus</keyword>
<feature type="region of interest" description="Disordered" evidence="3">
    <location>
        <begin position="84"/>
        <end position="153"/>
    </location>
</feature>
<reference evidence="5 6" key="1">
    <citation type="journal article" date="2015" name="Sci. Rep.">
        <title>Chromosome-level genome map provides insights into diverse defense mechanisms in the medicinal fungus Ganoderma sinense.</title>
        <authorList>
            <person name="Zhu Y."/>
            <person name="Xu J."/>
            <person name="Sun C."/>
            <person name="Zhou S."/>
            <person name="Xu H."/>
            <person name="Nelson D.R."/>
            <person name="Qian J."/>
            <person name="Song J."/>
            <person name="Luo H."/>
            <person name="Xiang L."/>
            <person name="Li Y."/>
            <person name="Xu Z."/>
            <person name="Ji A."/>
            <person name="Wang L."/>
            <person name="Lu S."/>
            <person name="Hayward A."/>
            <person name="Sun W."/>
            <person name="Li X."/>
            <person name="Schwartz D.C."/>
            <person name="Wang Y."/>
            <person name="Chen S."/>
        </authorList>
    </citation>
    <scope>NUCLEOTIDE SEQUENCE [LARGE SCALE GENOMIC DNA]</scope>
    <source>
        <strain evidence="5 6">ZZ0214-1</strain>
    </source>
</reference>
<gene>
    <name evidence="5" type="ORF">GSI_13334</name>
</gene>
<dbReference type="CDD" id="cd00067">
    <property type="entry name" value="GAL4"/>
    <property type="match status" value="1"/>
</dbReference>
<proteinExistence type="predicted"/>
<dbReference type="OrthoDB" id="4456959at2759"/>
<dbReference type="PANTHER" id="PTHR46910:SF38">
    <property type="entry name" value="ZN(2)-C6 FUNGAL-TYPE DOMAIN-CONTAINING PROTEIN"/>
    <property type="match status" value="1"/>
</dbReference>
<dbReference type="Proteomes" id="UP000230002">
    <property type="component" value="Unassembled WGS sequence"/>
</dbReference>
<evidence type="ECO:0000256" key="3">
    <source>
        <dbReference type="SAM" id="MobiDB-lite"/>
    </source>
</evidence>
<evidence type="ECO:0000256" key="2">
    <source>
        <dbReference type="ARBA" id="ARBA00023242"/>
    </source>
</evidence>
<dbReference type="GO" id="GO:0000981">
    <property type="term" value="F:DNA-binding transcription factor activity, RNA polymerase II-specific"/>
    <property type="evidence" value="ECO:0007669"/>
    <property type="project" value="InterPro"/>
</dbReference>
<feature type="compositionally biased region" description="Basic and acidic residues" evidence="3">
    <location>
        <begin position="84"/>
        <end position="99"/>
    </location>
</feature>
<dbReference type="InterPro" id="IPR050987">
    <property type="entry name" value="AtrR-like"/>
</dbReference>
<evidence type="ECO:0000313" key="6">
    <source>
        <dbReference type="Proteomes" id="UP000230002"/>
    </source>
</evidence>
<dbReference type="GO" id="GO:0003677">
    <property type="term" value="F:DNA binding"/>
    <property type="evidence" value="ECO:0007669"/>
    <property type="project" value="InterPro"/>
</dbReference>
<feature type="domain" description="Zn(2)-C6 fungal-type" evidence="4">
    <location>
        <begin position="20"/>
        <end position="53"/>
    </location>
</feature>
<dbReference type="PANTHER" id="PTHR46910">
    <property type="entry name" value="TRANSCRIPTION FACTOR PDR1"/>
    <property type="match status" value="1"/>
</dbReference>
<dbReference type="STRING" id="1077348.A0A2G8RVD1"/>
<comment type="caution">
    <text evidence="5">The sequence shown here is derived from an EMBL/GenBank/DDBJ whole genome shotgun (WGS) entry which is preliminary data.</text>
</comment>
<dbReference type="Pfam" id="PF04082">
    <property type="entry name" value="Fungal_trans"/>
    <property type="match status" value="1"/>
</dbReference>
<dbReference type="Gene3D" id="4.10.240.10">
    <property type="entry name" value="Zn(2)-C6 fungal-type DNA-binding domain"/>
    <property type="match status" value="1"/>
</dbReference>
<dbReference type="Pfam" id="PF00172">
    <property type="entry name" value="Zn_clus"/>
    <property type="match status" value="1"/>
</dbReference>
<dbReference type="AlphaFoldDB" id="A0A2G8RVD1"/>
<dbReference type="GO" id="GO:0008270">
    <property type="term" value="F:zinc ion binding"/>
    <property type="evidence" value="ECO:0007669"/>
    <property type="project" value="InterPro"/>
</dbReference>
<accession>A0A2G8RVD1</accession>
<feature type="region of interest" description="Disordered" evidence="3">
    <location>
        <begin position="795"/>
        <end position="830"/>
    </location>
</feature>
<dbReference type="PROSITE" id="PS50048">
    <property type="entry name" value="ZN2_CY6_FUNGAL_2"/>
    <property type="match status" value="1"/>
</dbReference>
<dbReference type="SMART" id="SM00066">
    <property type="entry name" value="GAL4"/>
    <property type="match status" value="1"/>
</dbReference>
<evidence type="ECO:0000259" key="4">
    <source>
        <dbReference type="PROSITE" id="PS50048"/>
    </source>
</evidence>
<organism evidence="5 6">
    <name type="scientific">Ganoderma sinense ZZ0214-1</name>
    <dbReference type="NCBI Taxonomy" id="1077348"/>
    <lineage>
        <taxon>Eukaryota</taxon>
        <taxon>Fungi</taxon>
        <taxon>Dikarya</taxon>
        <taxon>Basidiomycota</taxon>
        <taxon>Agaricomycotina</taxon>
        <taxon>Agaricomycetes</taxon>
        <taxon>Polyporales</taxon>
        <taxon>Polyporaceae</taxon>
        <taxon>Ganoderma</taxon>
    </lineage>
</organism>
<feature type="compositionally biased region" description="Polar residues" evidence="3">
    <location>
        <begin position="112"/>
        <end position="135"/>
    </location>
</feature>
<evidence type="ECO:0000313" key="5">
    <source>
        <dbReference type="EMBL" id="PIL25444.1"/>
    </source>
</evidence>
<dbReference type="GO" id="GO:0006351">
    <property type="term" value="P:DNA-templated transcription"/>
    <property type="evidence" value="ECO:0007669"/>
    <property type="project" value="InterPro"/>
</dbReference>
<name>A0A2G8RVD1_9APHY</name>
<keyword evidence="6" id="KW-1185">Reference proteome</keyword>
<dbReference type="CDD" id="cd12148">
    <property type="entry name" value="fungal_TF_MHR"/>
    <property type="match status" value="1"/>
</dbReference>
<feature type="region of interest" description="Disordered" evidence="3">
    <location>
        <begin position="636"/>
        <end position="696"/>
    </location>
</feature>
<dbReference type="InterPro" id="IPR007219">
    <property type="entry name" value="XnlR_reg_dom"/>
</dbReference>
<dbReference type="InterPro" id="IPR036864">
    <property type="entry name" value="Zn2-C6_fun-type_DNA-bd_sf"/>
</dbReference>
<sequence>MSSADESAAPIKKRKLHRAACDNCKDKKIKCDGPDMPDKRCSNCTKRRAECTYLKSQNNSYPKSYVENLESRLERMEKLFSKFHPDTDLTKDVDGHPSDNDPQAPTPASDWSHASGSQLPITPQMLSATPVTPRSTDGFGHNDDSDDDSDDKLNESMRRLSMSSQPFRYHGKSSGLIFIRSAMALKKEHAEYPPAPKGDGPYPWLKAFVEDDFPPFDEDSFPPHDLMDVLVDLYFCHTNACFPLLHEPTFKRSVGAGLHLRSGGFGATVLLVCAIGARFTRDPRVLLDGWDTHRSAGWKWFLPVSGVRRLSFAPARLHDLQAYALMVLFLQGTTVPHGAWPIIGVAIRAAVDVGAHRKKMYAPTPTVEEELWRRAFWTLVFLEWTSGYGLGRPCSIHDEDFDLALPTECDDEYWLAPDGEPLFKQPPGKPSKVTAFVCMIRLGQIVAFATRTIYATKKSRTQLVHADQQWEQRAVAELDSALNKWTDSLPSHLRWNPEEENALILTQAATLKANYHHYQVAVHRSFMPFGGSRESPLSFPSTIICTNAARSSIQVLDILYKRSGTPNHRNMGILYTSGVILMMNAVGLKRSGRAVNVEKDLELVRAATQMLRSLRYQGMLGELISAINEPMPALAASAQGPTTTKAEMKRPSSPVALALEGPPHEQLTRGPASDTSQHPTTGDADPRPSFPPIAYPAPILHIPPGLDFLQSDDPLLQFALPFRHGGHGPPAPGLSIQIGGSMQGDGYSHAQTASGASHGVGPSQFDLSGAQMFGLEPLGFNLAMDESMSLFPSVRTPQVGTGGEPGPSRRLAEATTHSEADAGGGGGSGAMPDFALMDDARTMWSNFPLGPG</sequence>
<dbReference type="EMBL" id="AYKW01000056">
    <property type="protein sequence ID" value="PIL25444.1"/>
    <property type="molecule type" value="Genomic_DNA"/>
</dbReference>
<dbReference type="SMART" id="SM00906">
    <property type="entry name" value="Fungal_trans"/>
    <property type="match status" value="1"/>
</dbReference>